<protein>
    <submittedName>
        <fullName evidence="1">Uncharacterized protein</fullName>
    </submittedName>
</protein>
<accession>A0A563VSW2</accession>
<gene>
    <name evidence="1" type="ORF">H1P_2690010</name>
</gene>
<dbReference type="OrthoDB" id="512175at2"/>
<proteinExistence type="predicted"/>
<keyword evidence="2" id="KW-1185">Reference proteome</keyword>
<organism evidence="1 2">
    <name type="scientific">Hyella patelloides LEGE 07179</name>
    <dbReference type="NCBI Taxonomy" id="945734"/>
    <lineage>
        <taxon>Bacteria</taxon>
        <taxon>Bacillati</taxon>
        <taxon>Cyanobacteriota</taxon>
        <taxon>Cyanophyceae</taxon>
        <taxon>Pleurocapsales</taxon>
        <taxon>Hyellaceae</taxon>
        <taxon>Hyella</taxon>
    </lineage>
</organism>
<dbReference type="InterPro" id="IPR054651">
    <property type="entry name" value="Npun_F0494-like"/>
</dbReference>
<dbReference type="AlphaFoldDB" id="A0A563VSW2"/>
<name>A0A563VSW2_9CYAN</name>
<reference evidence="1 2" key="1">
    <citation type="submission" date="2019-01" db="EMBL/GenBank/DDBJ databases">
        <authorList>
            <person name="Brito A."/>
        </authorList>
    </citation>
    <scope>NUCLEOTIDE SEQUENCE [LARGE SCALE GENOMIC DNA]</scope>
    <source>
        <strain evidence="1">1</strain>
    </source>
</reference>
<evidence type="ECO:0000313" key="2">
    <source>
        <dbReference type="Proteomes" id="UP000320055"/>
    </source>
</evidence>
<dbReference type="NCBIfam" id="NF045586">
    <property type="entry name" value="Npun_F0494_fam"/>
    <property type="match status" value="1"/>
</dbReference>
<dbReference type="EMBL" id="CAACVJ010000189">
    <property type="protein sequence ID" value="VEP14501.1"/>
    <property type="molecule type" value="Genomic_DNA"/>
</dbReference>
<dbReference type="RefSeq" id="WP_144873151.1">
    <property type="nucleotide sequence ID" value="NZ_LR214012.1"/>
</dbReference>
<dbReference type="Proteomes" id="UP000320055">
    <property type="component" value="Unassembled WGS sequence"/>
</dbReference>
<evidence type="ECO:0000313" key="1">
    <source>
        <dbReference type="EMBL" id="VEP14501.1"/>
    </source>
</evidence>
<sequence>MAITVSTTKIAQYPEKTVKRAARAFSCSPFKLKLFVAMQNQSIPLPTIANNRGIENNYTPKAIAESKAESHLVWLINVGLLRREVDGQGITDSFRLTPLGRQIIAQWEAQGEMPQPSLSDRILNWLSRWLRY</sequence>